<feature type="transmembrane region" description="Helical" evidence="1">
    <location>
        <begin position="158"/>
        <end position="178"/>
    </location>
</feature>
<keyword evidence="1" id="KW-1133">Transmembrane helix</keyword>
<dbReference type="EMBL" id="JBHLWN010000029">
    <property type="protein sequence ID" value="MFC0212340.1"/>
    <property type="molecule type" value="Genomic_DNA"/>
</dbReference>
<proteinExistence type="predicted"/>
<keyword evidence="1" id="KW-0812">Transmembrane</keyword>
<reference evidence="2 3" key="1">
    <citation type="submission" date="2024-09" db="EMBL/GenBank/DDBJ databases">
        <authorList>
            <person name="Sun Q."/>
            <person name="Mori K."/>
        </authorList>
    </citation>
    <scope>NUCLEOTIDE SEQUENCE [LARGE SCALE GENOMIC DNA]</scope>
    <source>
        <strain evidence="2 3">CCM 7759</strain>
    </source>
</reference>
<dbReference type="Proteomes" id="UP001589776">
    <property type="component" value="Unassembled WGS sequence"/>
</dbReference>
<sequence>MEKYVLIALSYFAFWPTLFCFGLKLFRFPIKPYILQIAIATLMLSQVSIMLQSAHLVYYMAFTQFTVGTLAIWLIFRMPFIYAFIMMLFSFLLLSIIEFTTNGLVPHTFIDFVNEHNSYLFFWSGLFYCGVQCLFTVLLHVTRFGFTVIPKSKKPQRFAFVGSQALKISSIIAVLIIISNSLLYYIYPKGLVASSLVMIVILVVMLRKFFRWEMDE</sequence>
<comment type="caution">
    <text evidence="2">The sequence shown here is derived from an EMBL/GenBank/DDBJ whole genome shotgun (WGS) entry which is preliminary data.</text>
</comment>
<keyword evidence="3" id="KW-1185">Reference proteome</keyword>
<feature type="transmembrane region" description="Helical" evidence="1">
    <location>
        <begin position="33"/>
        <end position="51"/>
    </location>
</feature>
<evidence type="ECO:0000256" key="1">
    <source>
        <dbReference type="SAM" id="Phobius"/>
    </source>
</evidence>
<feature type="transmembrane region" description="Helical" evidence="1">
    <location>
        <begin position="120"/>
        <end position="146"/>
    </location>
</feature>
<keyword evidence="1" id="KW-0472">Membrane</keyword>
<protein>
    <recommendedName>
        <fullName evidence="4">Integral membrane protein</fullName>
    </recommendedName>
</protein>
<feature type="transmembrane region" description="Helical" evidence="1">
    <location>
        <begin position="81"/>
        <end position="100"/>
    </location>
</feature>
<dbReference type="RefSeq" id="WP_377469490.1">
    <property type="nucleotide sequence ID" value="NZ_JBHLWN010000029.1"/>
</dbReference>
<evidence type="ECO:0000313" key="2">
    <source>
        <dbReference type="EMBL" id="MFC0212340.1"/>
    </source>
</evidence>
<feature type="transmembrane region" description="Helical" evidence="1">
    <location>
        <begin position="6"/>
        <end position="26"/>
    </location>
</feature>
<name>A0ABV6DI79_9BACL</name>
<feature type="transmembrane region" description="Helical" evidence="1">
    <location>
        <begin position="57"/>
        <end position="76"/>
    </location>
</feature>
<evidence type="ECO:0008006" key="4">
    <source>
        <dbReference type="Google" id="ProtNLM"/>
    </source>
</evidence>
<accession>A0ABV6DI79</accession>
<evidence type="ECO:0000313" key="3">
    <source>
        <dbReference type="Proteomes" id="UP001589776"/>
    </source>
</evidence>
<gene>
    <name evidence="2" type="ORF">ACFFK0_07685</name>
</gene>
<organism evidence="2 3">
    <name type="scientific">Paenibacillus chartarius</name>
    <dbReference type="NCBI Taxonomy" id="747481"/>
    <lineage>
        <taxon>Bacteria</taxon>
        <taxon>Bacillati</taxon>
        <taxon>Bacillota</taxon>
        <taxon>Bacilli</taxon>
        <taxon>Bacillales</taxon>
        <taxon>Paenibacillaceae</taxon>
        <taxon>Paenibacillus</taxon>
    </lineage>
</organism>
<feature type="transmembrane region" description="Helical" evidence="1">
    <location>
        <begin position="184"/>
        <end position="206"/>
    </location>
</feature>